<evidence type="ECO:0000313" key="3">
    <source>
        <dbReference type="Proteomes" id="UP000075420"/>
    </source>
</evidence>
<comment type="caution">
    <text evidence="2">The sequence shown here is derived from an EMBL/GenBank/DDBJ whole genome shotgun (WGS) entry which is preliminary data.</text>
</comment>
<keyword evidence="1" id="KW-0732">Signal</keyword>
<accession>A0A150P3Z6</accession>
<proteinExistence type="predicted"/>
<dbReference type="Proteomes" id="UP000075420">
    <property type="component" value="Unassembled WGS sequence"/>
</dbReference>
<feature type="chain" id="PRO_5007565547" description="Peptidase C51 domain-containing protein" evidence="1">
    <location>
        <begin position="30"/>
        <end position="258"/>
    </location>
</feature>
<organism evidence="2 3">
    <name type="scientific">Sorangium cellulosum</name>
    <name type="common">Polyangium cellulosum</name>
    <dbReference type="NCBI Taxonomy" id="56"/>
    <lineage>
        <taxon>Bacteria</taxon>
        <taxon>Pseudomonadati</taxon>
        <taxon>Myxococcota</taxon>
        <taxon>Polyangia</taxon>
        <taxon>Polyangiales</taxon>
        <taxon>Polyangiaceae</taxon>
        <taxon>Sorangium</taxon>
    </lineage>
</organism>
<name>A0A150P3Z6_SORCE</name>
<evidence type="ECO:0008006" key="4">
    <source>
        <dbReference type="Google" id="ProtNLM"/>
    </source>
</evidence>
<evidence type="ECO:0000256" key="1">
    <source>
        <dbReference type="SAM" id="SignalP"/>
    </source>
</evidence>
<dbReference type="AlphaFoldDB" id="A0A150P3Z6"/>
<gene>
    <name evidence="2" type="ORF">BE08_07865</name>
</gene>
<sequence length="258" mass="28047">MASVRRCPLGVACLVLSGLSLFAPRPAAARDADHLRWAESLVDNIAPEDNEYSTASFVSWAGVAGARRYMNRTQCATFLTELLKRSYGWGESTFSGWMGSRSPTAAAYHDAIVAEDGFERIHDLGDARAGDIIALRYPEGESSTGHVAILRRAPRIKLPVLPFVLGTFQYEVSVVDSTNTHHGPSDSRLSSGGRWATGAGYGVMRLYTNTSGIIVGHTWSATTTTTYYPTALRKVAIGRLALADDDRPDRGRGSRHDR</sequence>
<feature type="signal peptide" evidence="1">
    <location>
        <begin position="1"/>
        <end position="29"/>
    </location>
</feature>
<protein>
    <recommendedName>
        <fullName evidence="4">Peptidase C51 domain-containing protein</fullName>
    </recommendedName>
</protein>
<dbReference type="EMBL" id="JELY01003192">
    <property type="protein sequence ID" value="KYF50424.1"/>
    <property type="molecule type" value="Genomic_DNA"/>
</dbReference>
<reference evidence="2 3" key="1">
    <citation type="submission" date="2014-02" db="EMBL/GenBank/DDBJ databases">
        <title>The small core and large imbalanced accessory genome model reveals a collaborative survival strategy of Sorangium cellulosum strains in nature.</title>
        <authorList>
            <person name="Han K."/>
            <person name="Peng R."/>
            <person name="Blom J."/>
            <person name="Li Y.-Z."/>
        </authorList>
    </citation>
    <scope>NUCLEOTIDE SEQUENCE [LARGE SCALE GENOMIC DNA]</scope>
    <source>
        <strain evidence="2 3">So0157-25</strain>
    </source>
</reference>
<evidence type="ECO:0000313" key="2">
    <source>
        <dbReference type="EMBL" id="KYF50424.1"/>
    </source>
</evidence>